<name>A0A7C4VD84_9DEIN</name>
<gene>
    <name evidence="1" type="ORF">ENK37_08980</name>
</gene>
<protein>
    <submittedName>
        <fullName evidence="1">Uncharacterized protein</fullName>
    </submittedName>
</protein>
<dbReference type="EMBL" id="DRPZ01000229">
    <property type="protein sequence ID" value="HGY10166.1"/>
    <property type="molecule type" value="Genomic_DNA"/>
</dbReference>
<proteinExistence type="predicted"/>
<dbReference type="AlphaFoldDB" id="A0A7C4VD84"/>
<sequence length="99" mass="11805">MWAQLVHEQVRRLRVGKGYAEAQLVFNDGSFLHFRHDPYTRWLQAWTPEDEGGFARDVVPEVVRFRLNRRHLEIWFRDESRLEVRLGAFGTRSQAKPDP</sequence>
<accession>A0A7C4VD84</accession>
<comment type="caution">
    <text evidence="1">The sequence shown here is derived from an EMBL/GenBank/DDBJ whole genome shotgun (WGS) entry which is preliminary data.</text>
</comment>
<dbReference type="Proteomes" id="UP000885759">
    <property type="component" value="Unassembled WGS sequence"/>
</dbReference>
<evidence type="ECO:0000313" key="1">
    <source>
        <dbReference type="EMBL" id="HGY10166.1"/>
    </source>
</evidence>
<reference evidence="1" key="1">
    <citation type="journal article" date="2020" name="mSystems">
        <title>Genome- and Community-Level Interaction Insights into Carbon Utilization and Element Cycling Functions of Hydrothermarchaeota in Hydrothermal Sediment.</title>
        <authorList>
            <person name="Zhou Z."/>
            <person name="Liu Y."/>
            <person name="Xu W."/>
            <person name="Pan J."/>
            <person name="Luo Z.H."/>
            <person name="Li M."/>
        </authorList>
    </citation>
    <scope>NUCLEOTIDE SEQUENCE [LARGE SCALE GENOMIC DNA]</scope>
    <source>
        <strain evidence="1">HyVt-570</strain>
    </source>
</reference>
<organism evidence="1">
    <name type="scientific">Oceanithermus profundus</name>
    <dbReference type="NCBI Taxonomy" id="187137"/>
    <lineage>
        <taxon>Bacteria</taxon>
        <taxon>Thermotogati</taxon>
        <taxon>Deinococcota</taxon>
        <taxon>Deinococci</taxon>
        <taxon>Thermales</taxon>
        <taxon>Thermaceae</taxon>
        <taxon>Oceanithermus</taxon>
    </lineage>
</organism>